<dbReference type="PANTHER" id="PTHR46648:SF1">
    <property type="entry name" value="ADENOSINE 5'-MONOPHOSPHORAMIDASE HNT1"/>
    <property type="match status" value="1"/>
</dbReference>
<dbReference type="PRINTS" id="PR00332">
    <property type="entry name" value="HISTRIAD"/>
</dbReference>
<protein>
    <recommendedName>
        <fullName evidence="1">HIT domain-containing protein</fullName>
    </recommendedName>
</protein>
<dbReference type="InterPro" id="IPR011146">
    <property type="entry name" value="HIT-like"/>
</dbReference>
<gene>
    <name evidence="2" type="ORF">LCGC14_0681030</name>
</gene>
<evidence type="ECO:0000259" key="1">
    <source>
        <dbReference type="PROSITE" id="PS51084"/>
    </source>
</evidence>
<comment type="caution">
    <text evidence="2">The sequence shown here is derived from an EMBL/GenBank/DDBJ whole genome shotgun (WGS) entry which is preliminary data.</text>
</comment>
<dbReference type="Gene3D" id="3.30.428.10">
    <property type="entry name" value="HIT-like"/>
    <property type="match status" value="1"/>
</dbReference>
<name>A0A0F9R8F5_9ZZZZ</name>
<dbReference type="InterPro" id="IPR036265">
    <property type="entry name" value="HIT-like_sf"/>
</dbReference>
<reference evidence="2" key="1">
    <citation type="journal article" date="2015" name="Nature">
        <title>Complex archaea that bridge the gap between prokaryotes and eukaryotes.</title>
        <authorList>
            <person name="Spang A."/>
            <person name="Saw J.H."/>
            <person name="Jorgensen S.L."/>
            <person name="Zaremba-Niedzwiedzka K."/>
            <person name="Martijn J."/>
            <person name="Lind A.E."/>
            <person name="van Eijk R."/>
            <person name="Schleper C."/>
            <person name="Guy L."/>
            <person name="Ettema T.J."/>
        </authorList>
    </citation>
    <scope>NUCLEOTIDE SEQUENCE</scope>
</reference>
<sequence>MNDRNCIFCKIAIREIPAKIIFENDLNLAFLDISPISRGHSIIISKNHYPNLEQIPNFELTEIFLVVKKIATLIHEKLHIDGYNILQNNFTAAGQVVNHFHVHIIPRNFNDNKFSIKIPRSQANEEELFSVLKILIA</sequence>
<dbReference type="GO" id="GO:0009117">
    <property type="term" value="P:nucleotide metabolic process"/>
    <property type="evidence" value="ECO:0007669"/>
    <property type="project" value="TreeGrafter"/>
</dbReference>
<dbReference type="InterPro" id="IPR019808">
    <property type="entry name" value="Histidine_triad_CS"/>
</dbReference>
<dbReference type="PANTHER" id="PTHR46648">
    <property type="entry name" value="HIT FAMILY PROTEIN 1"/>
    <property type="match status" value="1"/>
</dbReference>
<feature type="domain" description="HIT" evidence="1">
    <location>
        <begin position="7"/>
        <end position="114"/>
    </location>
</feature>
<organism evidence="2">
    <name type="scientific">marine sediment metagenome</name>
    <dbReference type="NCBI Taxonomy" id="412755"/>
    <lineage>
        <taxon>unclassified sequences</taxon>
        <taxon>metagenomes</taxon>
        <taxon>ecological metagenomes</taxon>
    </lineage>
</organism>
<dbReference type="SUPFAM" id="SSF54197">
    <property type="entry name" value="HIT-like"/>
    <property type="match status" value="1"/>
</dbReference>
<evidence type="ECO:0000313" key="2">
    <source>
        <dbReference type="EMBL" id="KKN45627.1"/>
    </source>
</evidence>
<dbReference type="GO" id="GO:0003824">
    <property type="term" value="F:catalytic activity"/>
    <property type="evidence" value="ECO:0007669"/>
    <property type="project" value="InterPro"/>
</dbReference>
<dbReference type="InterPro" id="IPR001310">
    <property type="entry name" value="Histidine_triad_HIT"/>
</dbReference>
<dbReference type="PROSITE" id="PS00892">
    <property type="entry name" value="HIT_1"/>
    <property type="match status" value="1"/>
</dbReference>
<dbReference type="EMBL" id="LAZR01001376">
    <property type="protein sequence ID" value="KKN45627.1"/>
    <property type="molecule type" value="Genomic_DNA"/>
</dbReference>
<accession>A0A0F9R8F5</accession>
<dbReference type="AlphaFoldDB" id="A0A0F9R8F5"/>
<dbReference type="PROSITE" id="PS51084">
    <property type="entry name" value="HIT_2"/>
    <property type="match status" value="1"/>
</dbReference>
<proteinExistence type="predicted"/>
<dbReference type="Pfam" id="PF01230">
    <property type="entry name" value="HIT"/>
    <property type="match status" value="1"/>
</dbReference>